<dbReference type="PROSITE" id="PS51740">
    <property type="entry name" value="SPOVT_ABRB"/>
    <property type="match status" value="1"/>
</dbReference>
<proteinExistence type="predicted"/>
<dbReference type="PANTHER" id="PTHR34860:SF6">
    <property type="entry name" value="REPRESSOR-LIKE PROTEIN SSO7C3"/>
    <property type="match status" value="1"/>
</dbReference>
<evidence type="ECO:0000259" key="1">
    <source>
        <dbReference type="PROSITE" id="PS51740"/>
    </source>
</evidence>
<name>A0AAT9GTJ1_9CREN</name>
<dbReference type="GO" id="GO:0003677">
    <property type="term" value="F:DNA binding"/>
    <property type="evidence" value="ECO:0007669"/>
    <property type="project" value="UniProtKB-KW"/>
</dbReference>
<dbReference type="NCBIfam" id="TIGR01439">
    <property type="entry name" value="lp_hng_hel_AbrB"/>
    <property type="match status" value="1"/>
</dbReference>
<reference evidence="2" key="1">
    <citation type="submission" date="2024-03" db="EMBL/GenBank/DDBJ databases">
        <title>Complete genome sequence of Sulfurisphaera javensis strain KD-1.</title>
        <authorList>
            <person name="Sakai H."/>
            <person name="Nur N."/>
            <person name="Suwanto A."/>
            <person name="Kurosawa N."/>
        </authorList>
    </citation>
    <scope>NUCLEOTIDE SEQUENCE</scope>
    <source>
        <strain evidence="2">KD-1</strain>
    </source>
</reference>
<protein>
    <submittedName>
        <fullName evidence="2">AbrB/MazE/SpoVT family DNA-binding domain-containing protein</fullName>
    </submittedName>
</protein>
<dbReference type="Pfam" id="PF04014">
    <property type="entry name" value="MazE_antitoxin"/>
    <property type="match status" value="1"/>
</dbReference>
<feature type="domain" description="SpoVT-AbrB" evidence="1">
    <location>
        <begin position="1"/>
        <end position="45"/>
    </location>
</feature>
<keyword evidence="2" id="KW-0238">DNA-binding</keyword>
<dbReference type="GeneID" id="92355097"/>
<organism evidence="2">
    <name type="scientific">Sulfurisphaera javensis</name>
    <dbReference type="NCBI Taxonomy" id="2049879"/>
    <lineage>
        <taxon>Archaea</taxon>
        <taxon>Thermoproteota</taxon>
        <taxon>Thermoprotei</taxon>
        <taxon>Sulfolobales</taxon>
        <taxon>Sulfolobaceae</taxon>
        <taxon>Sulfurisphaera</taxon>
    </lineage>
</organism>
<dbReference type="KEGG" id="sjv:SJAV_21470"/>
<dbReference type="SMART" id="SM00966">
    <property type="entry name" value="SpoVT_AbrB"/>
    <property type="match status" value="1"/>
</dbReference>
<dbReference type="EMBL" id="AP031322">
    <property type="protein sequence ID" value="BFH74203.1"/>
    <property type="molecule type" value="Genomic_DNA"/>
</dbReference>
<gene>
    <name evidence="2" type="ORF">SJAV_21470</name>
</gene>
<accession>A0AAT9GTJ1</accession>
<dbReference type="Gene3D" id="2.10.260.10">
    <property type="match status" value="1"/>
</dbReference>
<evidence type="ECO:0000313" key="2">
    <source>
        <dbReference type="EMBL" id="BFH74203.1"/>
    </source>
</evidence>
<dbReference type="InterPro" id="IPR052975">
    <property type="entry name" value="Repressor-like_regulatory"/>
</dbReference>
<dbReference type="SUPFAM" id="SSF89447">
    <property type="entry name" value="AbrB/MazE/MraZ-like"/>
    <property type="match status" value="1"/>
</dbReference>
<dbReference type="InterPro" id="IPR007159">
    <property type="entry name" value="SpoVT-AbrB_dom"/>
</dbReference>
<sequence>MEVKVHKKGIIVLPAEIRKKLDIREGSLLSIKVEGDTIVLKKEVTMLEAYGSIGKKEDAEELIRELHEMRRKEVESDS</sequence>
<dbReference type="RefSeq" id="WP_369609734.1">
    <property type="nucleotide sequence ID" value="NZ_AP031322.1"/>
</dbReference>
<dbReference type="InterPro" id="IPR037914">
    <property type="entry name" value="SpoVT-AbrB_sf"/>
</dbReference>
<dbReference type="PANTHER" id="PTHR34860">
    <property type="entry name" value="REPRESSOR-LIKE PROTEIN SSO7C3"/>
    <property type="match status" value="1"/>
</dbReference>
<dbReference type="AlphaFoldDB" id="A0AAT9GTJ1"/>